<dbReference type="AlphaFoldDB" id="A0AAD9MRA6"/>
<evidence type="ECO:0000256" key="1">
    <source>
        <dbReference type="SAM" id="MobiDB-lite"/>
    </source>
</evidence>
<organism evidence="2 3">
    <name type="scientific">Paralvinella palmiformis</name>
    <dbReference type="NCBI Taxonomy" id="53620"/>
    <lineage>
        <taxon>Eukaryota</taxon>
        <taxon>Metazoa</taxon>
        <taxon>Spiralia</taxon>
        <taxon>Lophotrochozoa</taxon>
        <taxon>Annelida</taxon>
        <taxon>Polychaeta</taxon>
        <taxon>Sedentaria</taxon>
        <taxon>Canalipalpata</taxon>
        <taxon>Terebellida</taxon>
        <taxon>Terebelliformia</taxon>
        <taxon>Alvinellidae</taxon>
        <taxon>Paralvinella</taxon>
    </lineage>
</organism>
<evidence type="ECO:0000313" key="2">
    <source>
        <dbReference type="EMBL" id="KAK2140154.1"/>
    </source>
</evidence>
<comment type="caution">
    <text evidence="2">The sequence shown here is derived from an EMBL/GenBank/DDBJ whole genome shotgun (WGS) entry which is preliminary data.</text>
</comment>
<feature type="region of interest" description="Disordered" evidence="1">
    <location>
        <begin position="72"/>
        <end position="103"/>
    </location>
</feature>
<dbReference type="Proteomes" id="UP001208570">
    <property type="component" value="Unassembled WGS sequence"/>
</dbReference>
<dbReference type="EMBL" id="JAODUP010001460">
    <property type="protein sequence ID" value="KAK2140154.1"/>
    <property type="molecule type" value="Genomic_DNA"/>
</dbReference>
<accession>A0AAD9MRA6</accession>
<feature type="compositionally biased region" description="Basic and acidic residues" evidence="1">
    <location>
        <begin position="74"/>
        <end position="90"/>
    </location>
</feature>
<sequence>MDLSSCESDIDGDSLAGRHPNKLTKQKLKFWLDCKSISHKKLKTKAELVTRVLEVSRTDVVVVDPTPDLLYTKRKSESSSKHTADCEQSKNGETADVESISQPTSGWHKVIPPGISFNNIYINDYVLNSGKRAFKMDSDQPRKKTCILSRD</sequence>
<keyword evidence="3" id="KW-1185">Reference proteome</keyword>
<name>A0AAD9MRA6_9ANNE</name>
<proteinExistence type="predicted"/>
<evidence type="ECO:0000313" key="3">
    <source>
        <dbReference type="Proteomes" id="UP001208570"/>
    </source>
</evidence>
<gene>
    <name evidence="2" type="ORF">LSH36_1460g00028</name>
</gene>
<reference evidence="2" key="1">
    <citation type="journal article" date="2023" name="Mol. Biol. Evol.">
        <title>Third-Generation Sequencing Reveals the Adaptive Role of the Epigenome in Three Deep-Sea Polychaetes.</title>
        <authorList>
            <person name="Perez M."/>
            <person name="Aroh O."/>
            <person name="Sun Y."/>
            <person name="Lan Y."/>
            <person name="Juniper S.K."/>
            <person name="Young C.R."/>
            <person name="Angers B."/>
            <person name="Qian P.Y."/>
        </authorList>
    </citation>
    <scope>NUCLEOTIDE SEQUENCE</scope>
    <source>
        <strain evidence="2">P08H-3</strain>
    </source>
</reference>
<protein>
    <submittedName>
        <fullName evidence="2">Uncharacterized protein</fullName>
    </submittedName>
</protein>